<name>A0ABT0Y4G1_9ACTN</name>
<dbReference type="Proteomes" id="UP001523216">
    <property type="component" value="Unassembled WGS sequence"/>
</dbReference>
<reference evidence="2 3" key="1">
    <citation type="submission" date="2022-06" db="EMBL/GenBank/DDBJ databases">
        <title>Actinoplanes abujensis sp. nov., isolated from Nigerian arid soil.</title>
        <authorList>
            <person name="Ding P."/>
        </authorList>
    </citation>
    <scope>NUCLEOTIDE SEQUENCE [LARGE SCALE GENOMIC DNA]</scope>
    <source>
        <strain evidence="3">TRM88002</strain>
    </source>
</reference>
<organism evidence="2 3">
    <name type="scientific">Paractinoplanes hotanensis</name>
    <dbReference type="NCBI Taxonomy" id="2906497"/>
    <lineage>
        <taxon>Bacteria</taxon>
        <taxon>Bacillati</taxon>
        <taxon>Actinomycetota</taxon>
        <taxon>Actinomycetes</taxon>
        <taxon>Micromonosporales</taxon>
        <taxon>Micromonosporaceae</taxon>
        <taxon>Paractinoplanes</taxon>
    </lineage>
</organism>
<dbReference type="SUPFAM" id="SSF54593">
    <property type="entry name" value="Glyoxalase/Bleomycin resistance protein/Dihydroxybiphenyl dioxygenase"/>
    <property type="match status" value="1"/>
</dbReference>
<evidence type="ECO:0000259" key="1">
    <source>
        <dbReference type="Pfam" id="PF18029"/>
    </source>
</evidence>
<dbReference type="EMBL" id="JAMQOL010000034">
    <property type="protein sequence ID" value="MCM4080745.1"/>
    <property type="molecule type" value="Genomic_DNA"/>
</dbReference>
<dbReference type="Pfam" id="PF18029">
    <property type="entry name" value="Glyoxalase_6"/>
    <property type="match status" value="1"/>
</dbReference>
<gene>
    <name evidence="2" type="ORF">LXN57_24505</name>
</gene>
<protein>
    <submittedName>
        <fullName evidence="2">VOC family protein</fullName>
    </submittedName>
</protein>
<dbReference type="InterPro" id="IPR041581">
    <property type="entry name" value="Glyoxalase_6"/>
</dbReference>
<dbReference type="RefSeq" id="WP_251800521.1">
    <property type="nucleotide sequence ID" value="NZ_JAMQOL010000034.1"/>
</dbReference>
<accession>A0ABT0Y4G1</accession>
<comment type="caution">
    <text evidence="2">The sequence shown here is derived from an EMBL/GenBank/DDBJ whole genome shotgun (WGS) entry which is preliminary data.</text>
</comment>
<dbReference type="PANTHER" id="PTHR35908">
    <property type="entry name" value="HYPOTHETICAL FUSION PROTEIN"/>
    <property type="match status" value="1"/>
</dbReference>
<proteinExistence type="predicted"/>
<dbReference type="InterPro" id="IPR029068">
    <property type="entry name" value="Glyas_Bleomycin-R_OHBP_Dase"/>
</dbReference>
<dbReference type="CDD" id="cd06587">
    <property type="entry name" value="VOC"/>
    <property type="match status" value="1"/>
</dbReference>
<evidence type="ECO:0000313" key="2">
    <source>
        <dbReference type="EMBL" id="MCM4080745.1"/>
    </source>
</evidence>
<sequence>MSTHWTLGGDAADPHRLAAFWATALGYIAEPGYDDPDGASLIDPGGRGPAISFLRVPEPKTSKNRLHIDLRVAGEPPWDMPARERLIRTRVAELRAAGATEVRDHHYGDQLGHVVMLDPEGNEFCVA</sequence>
<dbReference type="PANTHER" id="PTHR35908:SF1">
    <property type="entry name" value="CONSERVED PROTEIN"/>
    <property type="match status" value="1"/>
</dbReference>
<evidence type="ECO:0000313" key="3">
    <source>
        <dbReference type="Proteomes" id="UP001523216"/>
    </source>
</evidence>
<feature type="domain" description="Glyoxalase-like" evidence="1">
    <location>
        <begin position="10"/>
        <end position="126"/>
    </location>
</feature>
<keyword evidence="3" id="KW-1185">Reference proteome</keyword>
<dbReference type="Gene3D" id="3.10.180.10">
    <property type="entry name" value="2,3-Dihydroxybiphenyl 1,2-Dioxygenase, domain 1"/>
    <property type="match status" value="1"/>
</dbReference>